<feature type="region of interest" description="Disordered" evidence="1">
    <location>
        <begin position="487"/>
        <end position="555"/>
    </location>
</feature>
<dbReference type="InterPro" id="IPR037165">
    <property type="entry name" value="AldOxase/xan_DH_Mopterin-bd_sf"/>
</dbReference>
<dbReference type="Pfam" id="PF20256">
    <property type="entry name" value="MoCoBD_2"/>
    <property type="match status" value="1"/>
</dbReference>
<dbReference type="InterPro" id="IPR008274">
    <property type="entry name" value="AldOxase/xan_DH_MoCoBD1"/>
</dbReference>
<proteinExistence type="predicted"/>
<feature type="compositionally biased region" description="Polar residues" evidence="1">
    <location>
        <begin position="513"/>
        <end position="534"/>
    </location>
</feature>
<feature type="domain" description="Aldehyde oxidase/xanthine dehydrogenase first molybdopterin binding" evidence="2">
    <location>
        <begin position="2"/>
        <end position="114"/>
    </location>
</feature>
<dbReference type="Gene3D" id="3.30.365.10">
    <property type="entry name" value="Aldehyde oxidase/xanthine dehydrogenase, molybdopterin binding domain"/>
    <property type="match status" value="3"/>
</dbReference>
<sequence>FACHRGRHPTYIWSKLGVDGDGRIRAMHVRTVLDGGAYGSYGVASTFYTGALQPVTYRTPHYRFDGARVFTNKAPCGPKRGHGTPQGRFALETQLDKIAVDLGIDPVDLRLRNLAQPGSVTANYLAVGTIGLGRCLETVTAASGWRERRGRLSAGRGLGIACSSYLSGAGLPIYYNEMPHSGVSLKLDRGGGVVVFCGSTDVGQGSDSILAYLVAEVLGIDLAHVRVVTADTDLTPVDLGSYSSRVTLMTGNAAVEAAERARDLLAETVAGILDARADELVFADDRISVRGDADRTIDFPEAVRRTEARCGTLVTVGSYAPPKPPGTHKGAGVGPSPAYSYSAAVTEVEVDPATGHLTVVKVWIAHDIGRALNRQAVLGQIEGSVYMGLGEALMEEMVYRGSRNVVLKAPSMLEYKSPTVLEMCEVESFLIEEPDPAGPFGAKEVGQGPLLPIPPAIANAVYDAVGVRIDEVPISADKILEALAHKDDGSPARYGPRSMPAVSWPSPKRIPSGETSDASESGRSRTGSSHTDGSSRAEGSPPSHGGTPAGRGRNS</sequence>
<reference evidence="4" key="1">
    <citation type="submission" date="2020-04" db="EMBL/GenBank/DDBJ databases">
        <authorList>
            <person name="Zhang T."/>
        </authorList>
    </citation>
    <scope>NUCLEOTIDE SEQUENCE</scope>
    <source>
        <strain evidence="4">HKST-UBA01</strain>
    </source>
</reference>
<feature type="domain" description="Aldehyde oxidase/xanthine dehydrogenase second molybdopterin binding" evidence="3">
    <location>
        <begin position="141"/>
        <end position="423"/>
    </location>
</feature>
<accession>A0A956M4P1</accession>
<comment type="caution">
    <text evidence="4">The sequence shown here is derived from an EMBL/GenBank/DDBJ whole genome shotgun (WGS) entry which is preliminary data.</text>
</comment>
<dbReference type="Pfam" id="PF02738">
    <property type="entry name" value="MoCoBD_1"/>
    <property type="match status" value="1"/>
</dbReference>
<dbReference type="AlphaFoldDB" id="A0A956M4P1"/>
<evidence type="ECO:0000259" key="2">
    <source>
        <dbReference type="Pfam" id="PF02738"/>
    </source>
</evidence>
<dbReference type="InterPro" id="IPR046867">
    <property type="entry name" value="AldOxase/xan_DH_MoCoBD2"/>
</dbReference>
<dbReference type="PANTHER" id="PTHR11908">
    <property type="entry name" value="XANTHINE DEHYDROGENASE"/>
    <property type="match status" value="1"/>
</dbReference>
<dbReference type="InterPro" id="IPR016208">
    <property type="entry name" value="Ald_Oxase/xanthine_DH-like"/>
</dbReference>
<protein>
    <submittedName>
        <fullName evidence="4">Molybdopterin-dependent oxidoreductase</fullName>
    </submittedName>
</protein>
<feature type="non-terminal residue" evidence="4">
    <location>
        <position position="1"/>
    </location>
</feature>
<organism evidence="4 5">
    <name type="scientific">Eiseniibacteriota bacterium</name>
    <dbReference type="NCBI Taxonomy" id="2212470"/>
    <lineage>
        <taxon>Bacteria</taxon>
        <taxon>Candidatus Eiseniibacteriota</taxon>
    </lineage>
</organism>
<evidence type="ECO:0000313" key="5">
    <source>
        <dbReference type="Proteomes" id="UP000697710"/>
    </source>
</evidence>
<gene>
    <name evidence="4" type="ORF">KC729_19860</name>
</gene>
<evidence type="ECO:0000313" key="4">
    <source>
        <dbReference type="EMBL" id="MCA9729950.1"/>
    </source>
</evidence>
<dbReference type="PANTHER" id="PTHR11908:SF157">
    <property type="entry name" value="XANTHINE DEHYDROGENASE SUBUNIT D-RELATED"/>
    <property type="match status" value="1"/>
</dbReference>
<dbReference type="EMBL" id="JAGQHR010000914">
    <property type="protein sequence ID" value="MCA9729950.1"/>
    <property type="molecule type" value="Genomic_DNA"/>
</dbReference>
<evidence type="ECO:0000256" key="1">
    <source>
        <dbReference type="SAM" id="MobiDB-lite"/>
    </source>
</evidence>
<evidence type="ECO:0000259" key="3">
    <source>
        <dbReference type="Pfam" id="PF20256"/>
    </source>
</evidence>
<dbReference type="GO" id="GO:0005506">
    <property type="term" value="F:iron ion binding"/>
    <property type="evidence" value="ECO:0007669"/>
    <property type="project" value="InterPro"/>
</dbReference>
<dbReference type="GO" id="GO:0016491">
    <property type="term" value="F:oxidoreductase activity"/>
    <property type="evidence" value="ECO:0007669"/>
    <property type="project" value="InterPro"/>
</dbReference>
<dbReference type="Proteomes" id="UP000697710">
    <property type="component" value="Unassembled WGS sequence"/>
</dbReference>
<name>A0A956M4P1_UNCEI</name>
<dbReference type="SUPFAM" id="SSF56003">
    <property type="entry name" value="Molybdenum cofactor-binding domain"/>
    <property type="match status" value="1"/>
</dbReference>
<reference evidence="4" key="2">
    <citation type="journal article" date="2021" name="Microbiome">
        <title>Successional dynamics and alternative stable states in a saline activated sludge microbial community over 9 years.</title>
        <authorList>
            <person name="Wang Y."/>
            <person name="Ye J."/>
            <person name="Ju F."/>
            <person name="Liu L."/>
            <person name="Boyd J.A."/>
            <person name="Deng Y."/>
            <person name="Parks D.H."/>
            <person name="Jiang X."/>
            <person name="Yin X."/>
            <person name="Woodcroft B.J."/>
            <person name="Tyson G.W."/>
            <person name="Hugenholtz P."/>
            <person name="Polz M.F."/>
            <person name="Zhang T."/>
        </authorList>
    </citation>
    <scope>NUCLEOTIDE SEQUENCE</scope>
    <source>
        <strain evidence="4">HKST-UBA01</strain>
    </source>
</reference>